<gene>
    <name evidence="6" type="ORF">SDC9_43413</name>
</gene>
<evidence type="ECO:0000256" key="3">
    <source>
        <dbReference type="ARBA" id="ARBA00022989"/>
    </source>
</evidence>
<keyword evidence="4 5" id="KW-0472">Membrane</keyword>
<proteinExistence type="predicted"/>
<feature type="transmembrane region" description="Helical" evidence="5">
    <location>
        <begin position="137"/>
        <end position="168"/>
    </location>
</feature>
<organism evidence="6">
    <name type="scientific">bioreactor metagenome</name>
    <dbReference type="NCBI Taxonomy" id="1076179"/>
    <lineage>
        <taxon>unclassified sequences</taxon>
        <taxon>metagenomes</taxon>
        <taxon>ecological metagenomes</taxon>
    </lineage>
</organism>
<comment type="subcellular location">
    <subcellularLocation>
        <location evidence="1">Endomembrane system</location>
        <topology evidence="1">Multi-pass membrane protein</topology>
    </subcellularLocation>
</comment>
<accession>A0A644W0F3</accession>
<evidence type="ECO:0000256" key="1">
    <source>
        <dbReference type="ARBA" id="ARBA00004127"/>
    </source>
</evidence>
<comment type="caution">
    <text evidence="6">The sequence shown here is derived from an EMBL/GenBank/DDBJ whole genome shotgun (WGS) entry which is preliminary data.</text>
</comment>
<feature type="transmembrane region" description="Helical" evidence="5">
    <location>
        <begin position="88"/>
        <end position="106"/>
    </location>
</feature>
<keyword evidence="3 5" id="KW-1133">Transmembrane helix</keyword>
<protein>
    <recommendedName>
        <fullName evidence="7">Steroid 5-alpha reductase C-terminal domain-containing protein</fullName>
    </recommendedName>
</protein>
<reference evidence="6" key="1">
    <citation type="submission" date="2019-08" db="EMBL/GenBank/DDBJ databases">
        <authorList>
            <person name="Kucharzyk K."/>
            <person name="Murdoch R.W."/>
            <person name="Higgins S."/>
            <person name="Loffler F."/>
        </authorList>
    </citation>
    <scope>NUCLEOTIDE SEQUENCE</scope>
</reference>
<keyword evidence="2 5" id="KW-0812">Transmembrane</keyword>
<evidence type="ECO:0008006" key="7">
    <source>
        <dbReference type="Google" id="ProtNLM"/>
    </source>
</evidence>
<dbReference type="GO" id="GO:0012505">
    <property type="term" value="C:endomembrane system"/>
    <property type="evidence" value="ECO:0007669"/>
    <property type="project" value="UniProtKB-SubCell"/>
</dbReference>
<dbReference type="PANTHER" id="PTHR12714:SF9">
    <property type="entry name" value="PROTEIN-S-ISOPRENYLCYSTEINE O-METHYLTRANSFERASE"/>
    <property type="match status" value="1"/>
</dbReference>
<dbReference type="AlphaFoldDB" id="A0A644W0F3"/>
<sequence length="198" mass="22720">MIANIYIVAFLILYFLIVFITPSIRVKRKTGINPYVFKNTDSAHDFLGKVSAPITSLIFIVALVNLFYPEGLQYFAPFTWLEISILKYTGFAFIHLALLWIIVAQVQMSNSWRVGIDHSAKTELKTNGLFSVSRNPVFLGMLVTLAGVFLVFPNAITLFVFVSSIFLFQVQVRLEEEYLSKMHGNTYITYCKKVRRWI</sequence>
<evidence type="ECO:0000313" key="6">
    <source>
        <dbReference type="EMBL" id="MPL97225.1"/>
    </source>
</evidence>
<name>A0A644W0F3_9ZZZZ</name>
<evidence type="ECO:0000256" key="4">
    <source>
        <dbReference type="ARBA" id="ARBA00023136"/>
    </source>
</evidence>
<evidence type="ECO:0000256" key="2">
    <source>
        <dbReference type="ARBA" id="ARBA00022692"/>
    </source>
</evidence>
<dbReference type="Pfam" id="PF04191">
    <property type="entry name" value="PEMT"/>
    <property type="match status" value="1"/>
</dbReference>
<dbReference type="Gene3D" id="1.20.120.1630">
    <property type="match status" value="1"/>
</dbReference>
<evidence type="ECO:0000256" key="5">
    <source>
        <dbReference type="SAM" id="Phobius"/>
    </source>
</evidence>
<feature type="transmembrane region" description="Helical" evidence="5">
    <location>
        <begin position="6"/>
        <end position="26"/>
    </location>
</feature>
<dbReference type="InterPro" id="IPR007318">
    <property type="entry name" value="Phopholipid_MeTrfase"/>
</dbReference>
<dbReference type="PANTHER" id="PTHR12714">
    <property type="entry name" value="PROTEIN-S ISOPRENYLCYSTEINE O-METHYLTRANSFERASE"/>
    <property type="match status" value="1"/>
</dbReference>
<feature type="transmembrane region" description="Helical" evidence="5">
    <location>
        <begin position="46"/>
        <end position="68"/>
    </location>
</feature>
<dbReference type="EMBL" id="VSSQ01000546">
    <property type="protein sequence ID" value="MPL97225.1"/>
    <property type="molecule type" value="Genomic_DNA"/>
</dbReference>
<dbReference type="GO" id="GO:0016740">
    <property type="term" value="F:transferase activity"/>
    <property type="evidence" value="ECO:0007669"/>
    <property type="project" value="UniProtKB-ARBA"/>
</dbReference>